<dbReference type="Proteomes" id="UP001597492">
    <property type="component" value="Unassembled WGS sequence"/>
</dbReference>
<keyword evidence="1" id="KW-0472">Membrane</keyword>
<evidence type="ECO:0000313" key="3">
    <source>
        <dbReference type="Proteomes" id="UP001597492"/>
    </source>
</evidence>
<keyword evidence="3" id="KW-1185">Reference proteome</keyword>
<gene>
    <name evidence="2" type="ORF">ACFSW7_12250</name>
</gene>
<reference evidence="3" key="1">
    <citation type="journal article" date="2019" name="Int. J. Syst. Evol. Microbiol.">
        <title>The Global Catalogue of Microorganisms (GCM) 10K type strain sequencing project: providing services to taxonomists for standard genome sequencing and annotation.</title>
        <authorList>
            <consortium name="The Broad Institute Genomics Platform"/>
            <consortium name="The Broad Institute Genome Sequencing Center for Infectious Disease"/>
            <person name="Wu L."/>
            <person name="Ma J."/>
        </authorList>
    </citation>
    <scope>NUCLEOTIDE SEQUENCE [LARGE SCALE GENOMIC DNA]</scope>
    <source>
        <strain evidence="3">TISTR 1514</strain>
    </source>
</reference>
<evidence type="ECO:0000256" key="1">
    <source>
        <dbReference type="SAM" id="Phobius"/>
    </source>
</evidence>
<dbReference type="RefSeq" id="WP_019618660.1">
    <property type="nucleotide sequence ID" value="NZ_JBHUNE010000009.1"/>
</dbReference>
<organism evidence="2 3">
    <name type="scientific">Gulosibacter faecalis</name>
    <dbReference type="NCBI Taxonomy" id="272240"/>
    <lineage>
        <taxon>Bacteria</taxon>
        <taxon>Bacillati</taxon>
        <taxon>Actinomycetota</taxon>
        <taxon>Actinomycetes</taxon>
        <taxon>Micrococcales</taxon>
        <taxon>Microbacteriaceae</taxon>
        <taxon>Gulosibacter</taxon>
    </lineage>
</organism>
<dbReference type="EMBL" id="JBHUNE010000009">
    <property type="protein sequence ID" value="MFD2759146.1"/>
    <property type="molecule type" value="Genomic_DNA"/>
</dbReference>
<feature type="transmembrane region" description="Helical" evidence="1">
    <location>
        <begin position="110"/>
        <end position="131"/>
    </location>
</feature>
<proteinExistence type="predicted"/>
<feature type="transmembrane region" description="Helical" evidence="1">
    <location>
        <begin position="53"/>
        <end position="74"/>
    </location>
</feature>
<keyword evidence="1" id="KW-0812">Transmembrane</keyword>
<protein>
    <recommendedName>
        <fullName evidence="4">Histidine kinase</fullName>
    </recommendedName>
</protein>
<accession>A0ABW5V015</accession>
<comment type="caution">
    <text evidence="2">The sequence shown here is derived from an EMBL/GenBank/DDBJ whole genome shotgun (WGS) entry which is preliminary data.</text>
</comment>
<name>A0ABW5V015_9MICO</name>
<keyword evidence="1" id="KW-1133">Transmembrane helix</keyword>
<sequence>MNAESERAVETTSEPPKWPLLALGTLVAAEALMMAAVTLFLVVEVLTQPSLSLASSIALTVLALIAAAALAALATGIFREQPWVRGLTAVWQLLQVAAAVTIIQGDMADALGWALAFASLIGLLLVFSPAVSARLRRAD</sequence>
<evidence type="ECO:0008006" key="4">
    <source>
        <dbReference type="Google" id="ProtNLM"/>
    </source>
</evidence>
<feature type="transmembrane region" description="Helical" evidence="1">
    <location>
        <begin position="86"/>
        <end position="104"/>
    </location>
</feature>
<feature type="transmembrane region" description="Helical" evidence="1">
    <location>
        <begin position="20"/>
        <end position="41"/>
    </location>
</feature>
<evidence type="ECO:0000313" key="2">
    <source>
        <dbReference type="EMBL" id="MFD2759146.1"/>
    </source>
</evidence>